<dbReference type="EMBL" id="WNYA01000008">
    <property type="protein sequence ID" value="KAG8558182.1"/>
    <property type="molecule type" value="Genomic_DNA"/>
</dbReference>
<dbReference type="SMART" id="SM00241">
    <property type="entry name" value="ZP"/>
    <property type="match status" value="1"/>
</dbReference>
<keyword evidence="5" id="KW-1185">Reference proteome</keyword>
<dbReference type="Pfam" id="PF00100">
    <property type="entry name" value="Zona_pellucida"/>
    <property type="match status" value="1"/>
</dbReference>
<proteinExistence type="predicted"/>
<protein>
    <recommendedName>
        <fullName evidence="3">ZP domain-containing protein</fullName>
    </recommendedName>
</protein>
<dbReference type="InterPro" id="IPR055355">
    <property type="entry name" value="ZP-C"/>
</dbReference>
<evidence type="ECO:0000313" key="5">
    <source>
        <dbReference type="Proteomes" id="UP000824782"/>
    </source>
</evidence>
<keyword evidence="1" id="KW-0732">Signal</keyword>
<name>A0AAV7AE43_ENGPU</name>
<dbReference type="Gene3D" id="2.60.40.4100">
    <property type="entry name" value="Zona pellucida, ZP-C domain"/>
    <property type="match status" value="1"/>
</dbReference>
<organism evidence="4 5">
    <name type="scientific">Engystomops pustulosus</name>
    <name type="common">Tungara frog</name>
    <name type="synonym">Physalaemus pustulosus</name>
    <dbReference type="NCBI Taxonomy" id="76066"/>
    <lineage>
        <taxon>Eukaryota</taxon>
        <taxon>Metazoa</taxon>
        <taxon>Chordata</taxon>
        <taxon>Craniata</taxon>
        <taxon>Vertebrata</taxon>
        <taxon>Euteleostomi</taxon>
        <taxon>Amphibia</taxon>
        <taxon>Batrachia</taxon>
        <taxon>Anura</taxon>
        <taxon>Neobatrachia</taxon>
        <taxon>Hyloidea</taxon>
        <taxon>Leptodactylidae</taxon>
        <taxon>Leiuperinae</taxon>
        <taxon>Engystomops</taxon>
    </lineage>
</organism>
<dbReference type="Gene3D" id="2.60.40.3210">
    <property type="entry name" value="Zona pellucida, ZP-N domain"/>
    <property type="match status" value="1"/>
</dbReference>
<dbReference type="InterPro" id="IPR055356">
    <property type="entry name" value="ZP-N"/>
</dbReference>
<evidence type="ECO:0000259" key="3">
    <source>
        <dbReference type="PROSITE" id="PS51034"/>
    </source>
</evidence>
<sequence length="277" mass="30667">MMGYDSSSLHLRDDSCRGVIERTDRSYVTLTTTPANGHCGTYRMVNQTHWTYTNVVYLSPQSNSTSGVLEYAVNVSCSYVINIEGVLWLPAQTFISEGNLTIEGSSIYPVRMGFFKDSSYTDLYEGPEVWITHDTSLFVGISVQNNGDNQVLLVMKRCYTTMTSESGESSSYDIIKDYCPAVNDSSLSVMENGGSRQIRFQLQTFGNFNNMYLHCEVHLCNKTTNYCLPNCSGTNQTFTTEGAQTESITLGPLYSTGGSGSLHHIVNVDLILPDIVT</sequence>
<dbReference type="PANTHER" id="PTHR14002:SF48">
    <property type="entry name" value="UROMODULIN"/>
    <property type="match status" value="1"/>
</dbReference>
<feature type="domain" description="ZP" evidence="3">
    <location>
        <begin position="1"/>
        <end position="238"/>
    </location>
</feature>
<dbReference type="PANTHER" id="PTHR14002">
    <property type="entry name" value="ENDOGLIN/TGF-BETA RECEPTOR TYPE III"/>
    <property type="match status" value="1"/>
</dbReference>
<dbReference type="Pfam" id="PF23344">
    <property type="entry name" value="ZP-N"/>
    <property type="match status" value="1"/>
</dbReference>
<dbReference type="Proteomes" id="UP000824782">
    <property type="component" value="Unassembled WGS sequence"/>
</dbReference>
<evidence type="ECO:0000313" key="4">
    <source>
        <dbReference type="EMBL" id="KAG8558182.1"/>
    </source>
</evidence>
<gene>
    <name evidence="4" type="ORF">GDO81_016894</name>
</gene>
<reference evidence="4" key="1">
    <citation type="thesis" date="2020" institute="ProQuest LLC" country="789 East Eisenhower Parkway, Ann Arbor, MI, USA">
        <title>Comparative Genomics and Chromosome Evolution.</title>
        <authorList>
            <person name="Mudd A.B."/>
        </authorList>
    </citation>
    <scope>NUCLEOTIDE SEQUENCE</scope>
    <source>
        <strain evidence="4">237g6f4</strain>
        <tissue evidence="4">Blood</tissue>
    </source>
</reference>
<dbReference type="EMBL" id="WNYA01000008">
    <property type="protein sequence ID" value="KAG8558184.1"/>
    <property type="molecule type" value="Genomic_DNA"/>
</dbReference>
<dbReference type="EMBL" id="WNYA01000008">
    <property type="protein sequence ID" value="KAG8558183.1"/>
    <property type="molecule type" value="Genomic_DNA"/>
</dbReference>
<accession>A0AAV7AE43</accession>
<evidence type="ECO:0000256" key="2">
    <source>
        <dbReference type="ARBA" id="ARBA00023157"/>
    </source>
</evidence>
<dbReference type="PROSITE" id="PS51034">
    <property type="entry name" value="ZP_2"/>
    <property type="match status" value="1"/>
</dbReference>
<dbReference type="AlphaFoldDB" id="A0AAV7AE43"/>
<comment type="caution">
    <text evidence="4">The sequence shown here is derived from an EMBL/GenBank/DDBJ whole genome shotgun (WGS) entry which is preliminary data.</text>
</comment>
<dbReference type="InterPro" id="IPR042235">
    <property type="entry name" value="ZP-C_dom"/>
</dbReference>
<evidence type="ECO:0000256" key="1">
    <source>
        <dbReference type="ARBA" id="ARBA00022729"/>
    </source>
</evidence>
<keyword evidence="2" id="KW-1015">Disulfide bond</keyword>
<dbReference type="InterPro" id="IPR001507">
    <property type="entry name" value="ZP_dom"/>
</dbReference>